<dbReference type="PROSITE" id="PS50011">
    <property type="entry name" value="PROTEIN_KINASE_DOM"/>
    <property type="match status" value="1"/>
</dbReference>
<feature type="transmembrane region" description="Helical" evidence="6">
    <location>
        <begin position="133"/>
        <end position="155"/>
    </location>
</feature>
<feature type="compositionally biased region" description="Basic and acidic residues" evidence="5">
    <location>
        <begin position="521"/>
        <end position="533"/>
    </location>
</feature>
<reference evidence="9" key="1">
    <citation type="journal article" date="2023" name="Commun. Biol.">
        <title>Genome analysis of Parmales, the sister group of diatoms, reveals the evolutionary specialization of diatoms from phago-mixotrophs to photoautotrophs.</title>
        <authorList>
            <person name="Ban H."/>
            <person name="Sato S."/>
            <person name="Yoshikawa S."/>
            <person name="Yamada K."/>
            <person name="Nakamura Y."/>
            <person name="Ichinomiya M."/>
            <person name="Sato N."/>
            <person name="Blanc-Mathieu R."/>
            <person name="Endo H."/>
            <person name="Kuwata A."/>
            <person name="Ogata H."/>
        </authorList>
    </citation>
    <scope>NUCLEOTIDE SEQUENCE [LARGE SCALE GENOMIC DNA]</scope>
</reference>
<feature type="transmembrane region" description="Helical" evidence="6">
    <location>
        <begin position="167"/>
        <end position="186"/>
    </location>
</feature>
<feature type="region of interest" description="Disordered" evidence="5">
    <location>
        <begin position="521"/>
        <end position="540"/>
    </location>
</feature>
<dbReference type="AlphaFoldDB" id="A0A9W7FWY1"/>
<feature type="domain" description="Protein kinase" evidence="7">
    <location>
        <begin position="356"/>
        <end position="646"/>
    </location>
</feature>
<dbReference type="EMBL" id="BRYA01000532">
    <property type="protein sequence ID" value="GMI21556.1"/>
    <property type="molecule type" value="Genomic_DNA"/>
</dbReference>
<keyword evidence="6" id="KW-1133">Transmembrane helix</keyword>
<comment type="caution">
    <text evidence="8">The sequence shown here is derived from an EMBL/GenBank/DDBJ whole genome shotgun (WGS) entry which is preliminary data.</text>
</comment>
<name>A0A9W7FWY1_9STRA</name>
<evidence type="ECO:0000256" key="3">
    <source>
        <dbReference type="ARBA" id="ARBA00022777"/>
    </source>
</evidence>
<evidence type="ECO:0000313" key="8">
    <source>
        <dbReference type="EMBL" id="GMI21556.1"/>
    </source>
</evidence>
<feature type="transmembrane region" description="Helical" evidence="6">
    <location>
        <begin position="65"/>
        <end position="86"/>
    </location>
</feature>
<dbReference type="InterPro" id="IPR008271">
    <property type="entry name" value="Ser/Thr_kinase_AS"/>
</dbReference>
<proteinExistence type="predicted"/>
<dbReference type="InterPro" id="IPR001245">
    <property type="entry name" value="Ser-Thr/Tyr_kinase_cat_dom"/>
</dbReference>
<keyword evidence="4" id="KW-0067">ATP-binding</keyword>
<evidence type="ECO:0000313" key="9">
    <source>
        <dbReference type="Proteomes" id="UP001165065"/>
    </source>
</evidence>
<feature type="transmembrane region" description="Helical" evidence="6">
    <location>
        <begin position="208"/>
        <end position="235"/>
    </location>
</feature>
<dbReference type="PANTHER" id="PTHR44329:SF288">
    <property type="entry name" value="MITOGEN-ACTIVATED PROTEIN KINASE KINASE KINASE 20"/>
    <property type="match status" value="1"/>
</dbReference>
<keyword evidence="3" id="KW-0418">Kinase</keyword>
<evidence type="ECO:0000256" key="2">
    <source>
        <dbReference type="ARBA" id="ARBA00022741"/>
    </source>
</evidence>
<keyword evidence="1" id="KW-0808">Transferase</keyword>
<dbReference type="InterPro" id="IPR011009">
    <property type="entry name" value="Kinase-like_dom_sf"/>
</dbReference>
<accession>A0A9W7FWY1</accession>
<dbReference type="PROSITE" id="PS00108">
    <property type="entry name" value="PROTEIN_KINASE_ST"/>
    <property type="match status" value="1"/>
</dbReference>
<evidence type="ECO:0000256" key="6">
    <source>
        <dbReference type="SAM" id="Phobius"/>
    </source>
</evidence>
<dbReference type="SUPFAM" id="SSF56112">
    <property type="entry name" value="Protein kinase-like (PK-like)"/>
    <property type="match status" value="1"/>
</dbReference>
<keyword evidence="6" id="KW-0472">Membrane</keyword>
<evidence type="ECO:0000256" key="1">
    <source>
        <dbReference type="ARBA" id="ARBA00022679"/>
    </source>
</evidence>
<dbReference type="GO" id="GO:0004674">
    <property type="term" value="F:protein serine/threonine kinase activity"/>
    <property type="evidence" value="ECO:0007669"/>
    <property type="project" value="TreeGrafter"/>
</dbReference>
<evidence type="ECO:0000256" key="5">
    <source>
        <dbReference type="SAM" id="MobiDB-lite"/>
    </source>
</evidence>
<dbReference type="InterPro" id="IPR000719">
    <property type="entry name" value="Prot_kinase_dom"/>
</dbReference>
<protein>
    <recommendedName>
        <fullName evidence="7">Protein kinase domain-containing protein</fullName>
    </recommendedName>
</protein>
<dbReference type="InterPro" id="IPR051681">
    <property type="entry name" value="Ser/Thr_Kinases-Pseudokinases"/>
</dbReference>
<gene>
    <name evidence="8" type="ORF">TrCOL_g6114</name>
</gene>
<keyword evidence="2" id="KW-0547">Nucleotide-binding</keyword>
<dbReference type="GO" id="GO:0005524">
    <property type="term" value="F:ATP binding"/>
    <property type="evidence" value="ECO:0007669"/>
    <property type="project" value="UniProtKB-KW"/>
</dbReference>
<dbReference type="SMART" id="SM00220">
    <property type="entry name" value="S_TKc"/>
    <property type="match status" value="1"/>
</dbReference>
<feature type="transmembrane region" description="Helical" evidence="6">
    <location>
        <begin position="98"/>
        <end position="121"/>
    </location>
</feature>
<evidence type="ECO:0000256" key="4">
    <source>
        <dbReference type="ARBA" id="ARBA00022840"/>
    </source>
</evidence>
<feature type="transmembrane region" description="Helical" evidence="6">
    <location>
        <begin position="247"/>
        <end position="267"/>
    </location>
</feature>
<sequence>MDTVDTLDTLSMGVGSEDGSANAIYFGSPQSYDDPFNSDTTFITNMTFCATTYITSADAPFYVNIYTIQAAIMLAMILFQAVLRIIATEGNEEAADLLILGVYRGIFWFIALITFVATFPVTYYKYLGEDMPALLVASIWAIHRFAYEGITFLLLKQGVGESALLSTFYQAFLWGCFTFLCVFLVVRDGYDMDAVLQVNRSNGEGGDIGFHMSVAISAGYTAILIIFYSIIYFRFRLSPSLSQRPALRLYSVFWLLYESVTIFDVIVTSCNVDWPFCLECLNKWGVFGILGPFVVLRTLRSDCLYWQGMYSPADDSLNAPLMGGHGVLRRDSVEQIATSLTDMKQVQQVPYGMVKFDDRRSYFAGGSARVYKGHLYSEKKKSKQTVAIKMLFCMELNADVIERFGSEVQLLNSLHDPHVVRCMGICIMPPALCMLTEYCHNGSLYDFLHLDGWGGGRGGKHRYEELGWNGRLGMMIDAVRGVCYLHKMGILHGDIKSLNFLVTDSLMVKLSDLGEHRRFGTGREDGEAEDFRPLPKNRNWSPPEVLSGTYATHDPSLDMYSLGMVLSEVLLGEVPFDSRELGRMAMEDFAVYVYDGRHRPRLEGKGIKKDVVDVVKRCWLTEPGYRAGASEVLEVLLECYDFHRMVRYASQDEILGVSGEEGEGVGGEAGCDI</sequence>
<dbReference type="Proteomes" id="UP001165065">
    <property type="component" value="Unassembled WGS sequence"/>
</dbReference>
<dbReference type="Pfam" id="PF07714">
    <property type="entry name" value="PK_Tyr_Ser-Thr"/>
    <property type="match status" value="1"/>
</dbReference>
<keyword evidence="6" id="KW-0812">Transmembrane</keyword>
<evidence type="ECO:0000259" key="7">
    <source>
        <dbReference type="PROSITE" id="PS50011"/>
    </source>
</evidence>
<dbReference type="Gene3D" id="1.10.510.10">
    <property type="entry name" value="Transferase(Phosphotransferase) domain 1"/>
    <property type="match status" value="1"/>
</dbReference>
<organism evidence="8 9">
    <name type="scientific">Triparma columacea</name>
    <dbReference type="NCBI Taxonomy" id="722753"/>
    <lineage>
        <taxon>Eukaryota</taxon>
        <taxon>Sar</taxon>
        <taxon>Stramenopiles</taxon>
        <taxon>Ochrophyta</taxon>
        <taxon>Bolidophyceae</taxon>
        <taxon>Parmales</taxon>
        <taxon>Triparmaceae</taxon>
        <taxon>Triparma</taxon>
    </lineage>
</organism>
<dbReference type="PANTHER" id="PTHR44329">
    <property type="entry name" value="SERINE/THREONINE-PROTEIN KINASE TNNI3K-RELATED"/>
    <property type="match status" value="1"/>
</dbReference>
<keyword evidence="9" id="KW-1185">Reference proteome</keyword>
<dbReference type="OrthoDB" id="4062651at2759"/>